<accession>A0ABD1PEQ1</accession>
<name>A0ABD1PEQ1_9LAMI</name>
<dbReference type="AlphaFoldDB" id="A0ABD1PEQ1"/>
<evidence type="ECO:0000313" key="2">
    <source>
        <dbReference type="Proteomes" id="UP001604336"/>
    </source>
</evidence>
<dbReference type="Proteomes" id="UP001604336">
    <property type="component" value="Unassembled WGS sequence"/>
</dbReference>
<dbReference type="PANTHER" id="PTHR11439:SF467">
    <property type="entry name" value="INTEGRASE CATALYTIC DOMAIN-CONTAINING PROTEIN"/>
    <property type="match status" value="1"/>
</dbReference>
<reference evidence="2" key="1">
    <citation type="submission" date="2024-07" db="EMBL/GenBank/DDBJ databases">
        <title>Two chromosome-level genome assemblies of Korean endemic species Abeliophyllum distichum and Forsythia ovata (Oleaceae).</title>
        <authorList>
            <person name="Jang H."/>
        </authorList>
    </citation>
    <scope>NUCLEOTIDE SEQUENCE [LARGE SCALE GENOMIC DNA]</scope>
</reference>
<protein>
    <submittedName>
        <fullName evidence="1">Zf-CCHC domain-containing protein</fullName>
    </submittedName>
</protein>
<keyword evidence="2" id="KW-1185">Reference proteome</keyword>
<gene>
    <name evidence="1" type="ORF">Adt_45762</name>
</gene>
<dbReference type="PANTHER" id="PTHR11439">
    <property type="entry name" value="GAG-POL-RELATED RETROTRANSPOSON"/>
    <property type="match status" value="1"/>
</dbReference>
<sequence>MSKDETLSLCMCPKTPKEKEEMSNVPYSSAVGSLMYAMMCARPDICYVVGLVSRYQSNPGSGHWKTAKKILRYLKESMSNRLRLSHLHEQSPQKILGFAGMRRNDHVLYMIWSP</sequence>
<evidence type="ECO:0000313" key="1">
    <source>
        <dbReference type="EMBL" id="KAL2462342.1"/>
    </source>
</evidence>
<comment type="caution">
    <text evidence="1">The sequence shown here is derived from an EMBL/GenBank/DDBJ whole genome shotgun (WGS) entry which is preliminary data.</text>
</comment>
<organism evidence="1 2">
    <name type="scientific">Abeliophyllum distichum</name>
    <dbReference type="NCBI Taxonomy" id="126358"/>
    <lineage>
        <taxon>Eukaryota</taxon>
        <taxon>Viridiplantae</taxon>
        <taxon>Streptophyta</taxon>
        <taxon>Embryophyta</taxon>
        <taxon>Tracheophyta</taxon>
        <taxon>Spermatophyta</taxon>
        <taxon>Magnoliopsida</taxon>
        <taxon>eudicotyledons</taxon>
        <taxon>Gunneridae</taxon>
        <taxon>Pentapetalae</taxon>
        <taxon>asterids</taxon>
        <taxon>lamiids</taxon>
        <taxon>Lamiales</taxon>
        <taxon>Oleaceae</taxon>
        <taxon>Forsythieae</taxon>
        <taxon>Abeliophyllum</taxon>
    </lineage>
</organism>
<dbReference type="EMBL" id="JBFOLK010000014">
    <property type="protein sequence ID" value="KAL2462342.1"/>
    <property type="molecule type" value="Genomic_DNA"/>
</dbReference>
<proteinExistence type="predicted"/>